<sequence>MSSVERNLNMDIHVNSLLAAMFSHPSEVLVNRILSPMEKRCVLAAWASDAFAVRDNPWLRELPGSANPVPVKDILAALRQLDDEDDNGPPPLHGGAALRMPMLEEPAAAVGF</sequence>
<organism evidence="1 2">
    <name type="scientific">Afipia massiliensis</name>
    <dbReference type="NCBI Taxonomy" id="211460"/>
    <lineage>
        <taxon>Bacteria</taxon>
        <taxon>Pseudomonadati</taxon>
        <taxon>Pseudomonadota</taxon>
        <taxon>Alphaproteobacteria</taxon>
        <taxon>Hyphomicrobiales</taxon>
        <taxon>Nitrobacteraceae</taxon>
        <taxon>Afipia</taxon>
    </lineage>
</organism>
<evidence type="ECO:0000313" key="2">
    <source>
        <dbReference type="Proteomes" id="UP000521227"/>
    </source>
</evidence>
<dbReference type="RefSeq" id="WP_184090309.1">
    <property type="nucleotide sequence ID" value="NZ_JACHIJ010000011.1"/>
</dbReference>
<name>A0A840N7C4_9BRAD</name>
<dbReference type="Proteomes" id="UP000521227">
    <property type="component" value="Unassembled WGS sequence"/>
</dbReference>
<proteinExistence type="predicted"/>
<reference evidence="1 2" key="1">
    <citation type="submission" date="2020-08" db="EMBL/GenBank/DDBJ databases">
        <title>Genomic Encyclopedia of Type Strains, Phase IV (KMG-IV): sequencing the most valuable type-strain genomes for metagenomic binning, comparative biology and taxonomic classification.</title>
        <authorList>
            <person name="Goeker M."/>
        </authorList>
    </citation>
    <scope>NUCLEOTIDE SEQUENCE [LARGE SCALE GENOMIC DNA]</scope>
    <source>
        <strain evidence="1 2">DSM 17498</strain>
    </source>
</reference>
<protein>
    <submittedName>
        <fullName evidence="1">Uncharacterized protein</fullName>
    </submittedName>
</protein>
<gene>
    <name evidence="1" type="ORF">HNQ36_005091</name>
</gene>
<evidence type="ECO:0000313" key="1">
    <source>
        <dbReference type="EMBL" id="MBB5055080.1"/>
    </source>
</evidence>
<dbReference type="AlphaFoldDB" id="A0A840N7C4"/>
<accession>A0A840N7C4</accession>
<comment type="caution">
    <text evidence="1">The sequence shown here is derived from an EMBL/GenBank/DDBJ whole genome shotgun (WGS) entry which is preliminary data.</text>
</comment>
<dbReference type="EMBL" id="JACHIJ010000011">
    <property type="protein sequence ID" value="MBB5055080.1"/>
    <property type="molecule type" value="Genomic_DNA"/>
</dbReference>